<dbReference type="HOGENOM" id="CLU_3383815_0_0_5"/>
<organism evidence="1 2">
    <name type="scientific">Sinorhizobium meliloti (strain SM11)</name>
    <dbReference type="NCBI Taxonomy" id="707241"/>
    <lineage>
        <taxon>Bacteria</taxon>
        <taxon>Pseudomonadati</taxon>
        <taxon>Pseudomonadota</taxon>
        <taxon>Alphaproteobacteria</taxon>
        <taxon>Hyphomicrobiales</taxon>
        <taxon>Rhizobiaceae</taxon>
        <taxon>Sinorhizobium/Ensifer group</taxon>
        <taxon>Sinorhizobium</taxon>
    </lineage>
</organism>
<geneLocation type="plasmid" evidence="1 2">
    <name>pSmeSM11c</name>
</geneLocation>
<proteinExistence type="predicted"/>
<dbReference type="AlphaFoldDB" id="F7XC52"/>
<dbReference type="KEGG" id="smx:SM11_pC0270"/>
<name>F7XC52_SINMM</name>
<reference evidence="1 2" key="1">
    <citation type="journal article" date="2011" name="J. Biotechnol.">
        <title>The complete genome sequence of the dominant Sinorhizobium meliloti field isolate SM11 extends the S. meliloti pan-genome.</title>
        <authorList>
            <person name="Schneiker-Bekel S."/>
            <person name="Wibberg D."/>
            <person name="Bekel T."/>
            <person name="Blom J."/>
            <person name="Linke B."/>
            <person name="Neuweger H."/>
            <person name="Stiens M."/>
            <person name="Vorholter F.J."/>
            <person name="Weidner S."/>
            <person name="Goesmann A."/>
            <person name="Puhler A."/>
            <person name="Schluter A."/>
        </authorList>
    </citation>
    <scope>NUCLEOTIDE SEQUENCE [LARGE SCALE GENOMIC DNA]</scope>
    <source>
        <strain evidence="1 2">SM11</strain>
        <plasmid evidence="2">pSmeSM11c</plasmid>
    </source>
</reference>
<protein>
    <submittedName>
        <fullName evidence="1">Uncharacterized protein</fullName>
    </submittedName>
</protein>
<evidence type="ECO:0000313" key="1">
    <source>
        <dbReference type="EMBL" id="AEH81343.1"/>
    </source>
</evidence>
<keyword evidence="1" id="KW-0614">Plasmid</keyword>
<evidence type="ECO:0000313" key="2">
    <source>
        <dbReference type="Proteomes" id="UP000009045"/>
    </source>
</evidence>
<sequence length="33" mass="3720">MVTHHALDSGHGWAANDDDLVLARPWMDENFPT</sequence>
<accession>F7XC52</accession>
<dbReference type="EMBL" id="CP001831">
    <property type="protein sequence ID" value="AEH81343.1"/>
    <property type="molecule type" value="Genomic_DNA"/>
</dbReference>
<gene>
    <name evidence="1" type="ordered locus">SM11_pC0270</name>
</gene>
<dbReference type="Proteomes" id="UP000009045">
    <property type="component" value="Plasmid pSmeSM11c"/>
</dbReference>